<dbReference type="PANTHER" id="PTHR22617">
    <property type="entry name" value="CHEMOTAXIS SENSOR HISTIDINE KINASE-RELATED"/>
    <property type="match status" value="1"/>
</dbReference>
<evidence type="ECO:0000259" key="1">
    <source>
        <dbReference type="PROSITE" id="PS50851"/>
    </source>
</evidence>
<dbReference type="SMART" id="SM00260">
    <property type="entry name" value="CheW"/>
    <property type="match status" value="1"/>
</dbReference>
<dbReference type="GO" id="GO:0006935">
    <property type="term" value="P:chemotaxis"/>
    <property type="evidence" value="ECO:0007669"/>
    <property type="project" value="InterPro"/>
</dbReference>
<dbReference type="EMBL" id="NIOJ01000008">
    <property type="protein sequence ID" value="PNU00665.1"/>
    <property type="molecule type" value="Genomic_DNA"/>
</dbReference>
<dbReference type="PROSITE" id="PS50851">
    <property type="entry name" value="CHEW"/>
    <property type="match status" value="1"/>
</dbReference>
<evidence type="ECO:0000313" key="3">
    <source>
        <dbReference type="Proteomes" id="UP000236151"/>
    </source>
</evidence>
<organism evidence="2 3">
    <name type="scientific">Clostridium thermosuccinogenes</name>
    <dbReference type="NCBI Taxonomy" id="84032"/>
    <lineage>
        <taxon>Bacteria</taxon>
        <taxon>Bacillati</taxon>
        <taxon>Bacillota</taxon>
        <taxon>Clostridia</taxon>
        <taxon>Eubacteriales</taxon>
        <taxon>Clostridiaceae</taxon>
        <taxon>Clostridium</taxon>
    </lineage>
</organism>
<dbReference type="GO" id="GO:0005829">
    <property type="term" value="C:cytosol"/>
    <property type="evidence" value="ECO:0007669"/>
    <property type="project" value="TreeGrafter"/>
</dbReference>
<dbReference type="Pfam" id="PF01584">
    <property type="entry name" value="CheW"/>
    <property type="match status" value="1"/>
</dbReference>
<dbReference type="KEGG" id="cthd:CDO33_07820"/>
<gene>
    <name evidence="2" type="ORF">CDQ84_05320</name>
</gene>
<feature type="domain" description="CheW-like" evidence="1">
    <location>
        <begin position="9"/>
        <end position="147"/>
    </location>
</feature>
<keyword evidence="3" id="KW-1185">Reference proteome</keyword>
<accession>A0A2K2FIG2</accession>
<dbReference type="SUPFAM" id="SSF50341">
    <property type="entry name" value="CheW-like"/>
    <property type="match status" value="1"/>
</dbReference>
<dbReference type="Proteomes" id="UP000236151">
    <property type="component" value="Unassembled WGS sequence"/>
</dbReference>
<dbReference type="Gene3D" id="2.40.50.180">
    <property type="entry name" value="CheA-289, Domain 4"/>
    <property type="match status" value="1"/>
</dbReference>
<dbReference type="InterPro" id="IPR002545">
    <property type="entry name" value="CheW-lke_dom"/>
</dbReference>
<dbReference type="PANTHER" id="PTHR22617:SF23">
    <property type="entry name" value="CHEMOTAXIS PROTEIN CHEW"/>
    <property type="match status" value="1"/>
</dbReference>
<reference evidence="2 3" key="1">
    <citation type="submission" date="2017-06" db="EMBL/GenBank/DDBJ databases">
        <title>Investigating the central metabolism of Clostridium thermosuccinogenes.</title>
        <authorList>
            <person name="Koendjbiharie J.G."/>
            <person name="van Kranenburg R."/>
        </authorList>
    </citation>
    <scope>NUCLEOTIDE SEQUENCE [LARGE SCALE GENOMIC DNA]</scope>
    <source>
        <strain evidence="2 3">DSM 5806</strain>
    </source>
</reference>
<dbReference type="InterPro" id="IPR036061">
    <property type="entry name" value="CheW-like_dom_sf"/>
</dbReference>
<evidence type="ECO:0000313" key="2">
    <source>
        <dbReference type="EMBL" id="PNU00665.1"/>
    </source>
</evidence>
<comment type="caution">
    <text evidence="2">The sequence shown here is derived from an EMBL/GenBank/DDBJ whole genome shotgun (WGS) entry which is preliminary data.</text>
</comment>
<name>A0A2K2FIG2_9CLOT</name>
<dbReference type="AlphaFoldDB" id="A0A2K2FIG2"/>
<dbReference type="InterPro" id="IPR039315">
    <property type="entry name" value="CheW"/>
</dbReference>
<dbReference type="GO" id="GO:0007165">
    <property type="term" value="P:signal transduction"/>
    <property type="evidence" value="ECO:0007669"/>
    <property type="project" value="InterPro"/>
</dbReference>
<dbReference type="CDD" id="cd00732">
    <property type="entry name" value="CheW"/>
    <property type="match status" value="1"/>
</dbReference>
<dbReference type="OrthoDB" id="9794382at2"/>
<dbReference type="Gene3D" id="2.30.30.40">
    <property type="entry name" value="SH3 Domains"/>
    <property type="match status" value="1"/>
</dbReference>
<proteinExistence type="predicted"/>
<sequence length="147" mass="16178">MEESVVSSVNQFIVFKLGDAEYGMNIQDISTIEQVMPTTRVPKTPDYLKGVINLRGDVIPVIDMRKRFNLPPAEETEDTRIIIVKAGEVTAGLIVDSVSEVLRLDGSSIENVANFTNEIHAEYITGAGKVGDRIVTLLDTEKIVTLE</sequence>
<protein>
    <submittedName>
        <fullName evidence="2">Chemotaxis protein CheW</fullName>
    </submittedName>
</protein>
<dbReference type="RefSeq" id="WP_103080694.1">
    <property type="nucleotide sequence ID" value="NZ_CP021850.1"/>
</dbReference>